<dbReference type="Pfam" id="PF01234">
    <property type="entry name" value="NNMT_PNMT_TEMT"/>
    <property type="match status" value="1"/>
</dbReference>
<reference evidence="5" key="1">
    <citation type="journal article" date="2021" name="Genome Biol. Evol.">
        <title>A High-Quality Reference Genome for a Parasitic Bivalve with Doubly Uniparental Inheritance (Bivalvia: Unionida).</title>
        <authorList>
            <person name="Smith C.H."/>
        </authorList>
    </citation>
    <scope>NUCLEOTIDE SEQUENCE</scope>
    <source>
        <strain evidence="5">CHS0354</strain>
    </source>
</reference>
<dbReference type="GO" id="GO:0032259">
    <property type="term" value="P:methylation"/>
    <property type="evidence" value="ECO:0007669"/>
    <property type="project" value="UniProtKB-KW"/>
</dbReference>
<dbReference type="AlphaFoldDB" id="A0AAE0SKG8"/>
<reference evidence="5" key="3">
    <citation type="submission" date="2023-05" db="EMBL/GenBank/DDBJ databases">
        <authorList>
            <person name="Smith C.H."/>
        </authorList>
    </citation>
    <scope>NUCLEOTIDE SEQUENCE</scope>
    <source>
        <strain evidence="5">CHS0354</strain>
        <tissue evidence="5">Mantle</tissue>
    </source>
</reference>
<dbReference type="GO" id="GO:0005829">
    <property type="term" value="C:cytosol"/>
    <property type="evidence" value="ECO:0007669"/>
    <property type="project" value="TreeGrafter"/>
</dbReference>
<dbReference type="GO" id="GO:0008170">
    <property type="term" value="F:N-methyltransferase activity"/>
    <property type="evidence" value="ECO:0007669"/>
    <property type="project" value="TreeGrafter"/>
</dbReference>
<accession>A0AAE0SKG8</accession>
<evidence type="ECO:0000313" key="6">
    <source>
        <dbReference type="Proteomes" id="UP001195483"/>
    </source>
</evidence>
<comment type="caution">
    <text evidence="5">The sequence shown here is derived from an EMBL/GenBank/DDBJ whole genome shotgun (WGS) entry which is preliminary data.</text>
</comment>
<dbReference type="EMBL" id="JAEAOA010001332">
    <property type="protein sequence ID" value="KAK3593396.1"/>
    <property type="molecule type" value="Genomic_DNA"/>
</dbReference>
<evidence type="ECO:0000256" key="4">
    <source>
        <dbReference type="ARBA" id="ARBA00022691"/>
    </source>
</evidence>
<protein>
    <submittedName>
        <fullName evidence="5">Uncharacterized protein</fullName>
    </submittedName>
</protein>
<organism evidence="5 6">
    <name type="scientific">Potamilus streckersoni</name>
    <dbReference type="NCBI Taxonomy" id="2493646"/>
    <lineage>
        <taxon>Eukaryota</taxon>
        <taxon>Metazoa</taxon>
        <taxon>Spiralia</taxon>
        <taxon>Lophotrochozoa</taxon>
        <taxon>Mollusca</taxon>
        <taxon>Bivalvia</taxon>
        <taxon>Autobranchia</taxon>
        <taxon>Heteroconchia</taxon>
        <taxon>Palaeoheterodonta</taxon>
        <taxon>Unionida</taxon>
        <taxon>Unionoidea</taxon>
        <taxon>Unionidae</taxon>
        <taxon>Ambleminae</taxon>
        <taxon>Lampsilini</taxon>
        <taxon>Potamilus</taxon>
    </lineage>
</organism>
<sequence length="251" mass="28652">MSFDPEIYFDNYYRNVAWHNQEGDCMKFFQDCLHEAFKSGGITGKKLLDVGTGPIPNNVFCAAPWFEEITLSDFSKKNLDFLQKWRDGAVNHMGPVFEYIMRLDKSGSFKERQDEIRRKIKNIVFCDVTEPNPVASTSVDGVIFDAITSSNCLEAASNTLDGYANCVRNIASLLKPGGYLVLEGSLEMTFYRYGELKFQSNPINKDQLQDIIQNEGFEILSLQVLNYTPRPEETYYTDCKNEFAMVAKKLN</sequence>
<keyword evidence="6" id="KW-1185">Reference proteome</keyword>
<reference evidence="5" key="2">
    <citation type="journal article" date="2021" name="Genome Biol. Evol.">
        <title>Developing a high-quality reference genome for a parasitic bivalve with doubly uniparental inheritance (Bivalvia: Unionida).</title>
        <authorList>
            <person name="Smith C.H."/>
        </authorList>
    </citation>
    <scope>NUCLEOTIDE SEQUENCE</scope>
    <source>
        <strain evidence="5">CHS0354</strain>
        <tissue evidence="5">Mantle</tissue>
    </source>
</reference>
<proteinExistence type="inferred from homology"/>
<dbReference type="Gene3D" id="3.40.50.150">
    <property type="entry name" value="Vaccinia Virus protein VP39"/>
    <property type="match status" value="1"/>
</dbReference>
<dbReference type="CDD" id="cd02440">
    <property type="entry name" value="AdoMet_MTases"/>
    <property type="match status" value="1"/>
</dbReference>
<dbReference type="PROSITE" id="PS51681">
    <property type="entry name" value="SAM_MT_NNMT_PNMT_TEMT"/>
    <property type="match status" value="1"/>
</dbReference>
<evidence type="ECO:0000313" key="5">
    <source>
        <dbReference type="EMBL" id="KAK3593396.1"/>
    </source>
</evidence>
<gene>
    <name evidence="5" type="ORF">CHS0354_021971</name>
</gene>
<keyword evidence="3" id="KW-0808">Transferase</keyword>
<keyword evidence="2" id="KW-0489">Methyltransferase</keyword>
<keyword evidence="4" id="KW-0949">S-adenosyl-L-methionine</keyword>
<name>A0AAE0SKG8_9BIVA</name>
<dbReference type="InterPro" id="IPR000940">
    <property type="entry name" value="NNMT_TEMT_trans"/>
</dbReference>
<dbReference type="InterPro" id="IPR029063">
    <property type="entry name" value="SAM-dependent_MTases_sf"/>
</dbReference>
<dbReference type="PANTHER" id="PTHR10867">
    <property type="entry name" value="NNMT/PNMT/TEMT FAMILY MEMBER"/>
    <property type="match status" value="1"/>
</dbReference>
<dbReference type="Proteomes" id="UP001195483">
    <property type="component" value="Unassembled WGS sequence"/>
</dbReference>
<evidence type="ECO:0000256" key="2">
    <source>
        <dbReference type="ARBA" id="ARBA00022603"/>
    </source>
</evidence>
<evidence type="ECO:0000256" key="1">
    <source>
        <dbReference type="ARBA" id="ARBA00007996"/>
    </source>
</evidence>
<comment type="similarity">
    <text evidence="1">Belongs to the class I-like SAM-binding methyltransferase superfamily. NNMT/PNMT/TEMT family.</text>
</comment>
<evidence type="ECO:0000256" key="3">
    <source>
        <dbReference type="ARBA" id="ARBA00022679"/>
    </source>
</evidence>
<dbReference type="SUPFAM" id="SSF53335">
    <property type="entry name" value="S-adenosyl-L-methionine-dependent methyltransferases"/>
    <property type="match status" value="1"/>
</dbReference>
<dbReference type="PANTHER" id="PTHR10867:SF17">
    <property type="entry name" value="NICOTINAMIDE N-METHYLTRANSFERASE"/>
    <property type="match status" value="1"/>
</dbReference>